<dbReference type="AlphaFoldDB" id="A0A2A4Z1Z7"/>
<dbReference type="EMBL" id="NVUS01000011">
    <property type="protein sequence ID" value="PCJ00586.1"/>
    <property type="molecule type" value="Genomic_DNA"/>
</dbReference>
<name>A0A2A4Z1Z7_9PROT</name>
<protein>
    <submittedName>
        <fullName evidence="1">Uncharacterized protein</fullName>
    </submittedName>
</protein>
<comment type="caution">
    <text evidence="1">The sequence shown here is derived from an EMBL/GenBank/DDBJ whole genome shotgun (WGS) entry which is preliminary data.</text>
</comment>
<evidence type="ECO:0000313" key="1">
    <source>
        <dbReference type="EMBL" id="PCJ00586.1"/>
    </source>
</evidence>
<organism evidence="1">
    <name type="scientific">OCS116 cluster bacterium</name>
    <dbReference type="NCBI Taxonomy" id="2030921"/>
    <lineage>
        <taxon>Bacteria</taxon>
        <taxon>Pseudomonadati</taxon>
        <taxon>Pseudomonadota</taxon>
        <taxon>Alphaproteobacteria</taxon>
        <taxon>OCS116 cluster</taxon>
    </lineage>
</organism>
<gene>
    <name evidence="1" type="ORF">COB13_09790</name>
</gene>
<reference key="1">
    <citation type="submission" date="2017-08" db="EMBL/GenBank/DDBJ databases">
        <title>A dynamic microbial community with high functional redundancy inhabits the cold, oxic subseafloor aquifer.</title>
        <authorList>
            <person name="Tully B.J."/>
            <person name="Wheat C.G."/>
            <person name="Glazer B.T."/>
            <person name="Huber J.A."/>
        </authorList>
    </citation>
    <scope>NUCLEOTIDE SEQUENCE [LARGE SCALE GENOMIC DNA]</scope>
</reference>
<proteinExistence type="predicted"/>
<accession>A0A2A4Z1Z7</accession>
<sequence length="109" mass="11228">MVAENIIAQIIKSSTTQKVVRGGAAAAGAATTGPVGAMGGSVIADALLSLGKKNHVAAAGKVFSSEEFKRLAVEAAVLPKVSPKTIEAVSRSRVFLNWAKKVSIEEPNR</sequence>
<reference evidence="1" key="2">
    <citation type="journal article" date="2018" name="ISME J.">
        <title>A dynamic microbial community with high functional redundancy inhabits the cold, oxic subseafloor aquifer.</title>
        <authorList>
            <person name="Tully B.J."/>
            <person name="Wheat C.G."/>
            <person name="Glazer B.T."/>
            <person name="Huber J.A."/>
        </authorList>
    </citation>
    <scope>NUCLEOTIDE SEQUENCE</scope>
    <source>
        <strain evidence="1">NORP83</strain>
    </source>
</reference>